<dbReference type="Proteomes" id="UP001295684">
    <property type="component" value="Unassembled WGS sequence"/>
</dbReference>
<proteinExistence type="predicted"/>
<dbReference type="AlphaFoldDB" id="A0AAD1XY70"/>
<name>A0AAD1XY70_EUPCR</name>
<evidence type="ECO:0000313" key="2">
    <source>
        <dbReference type="Proteomes" id="UP001295684"/>
    </source>
</evidence>
<keyword evidence="2" id="KW-1185">Reference proteome</keyword>
<comment type="caution">
    <text evidence="1">The sequence shown here is derived from an EMBL/GenBank/DDBJ whole genome shotgun (WGS) entry which is preliminary data.</text>
</comment>
<accession>A0AAD1XY70</accession>
<sequence length="143" mass="17021">MTELSIQAKMIWEVAERDVLSLKFVQKQLTLIELRLKKDILKFINYEYQTFDQYNQDFICELTGITSLTLEDEKQISFEEIDKSCIRVIQKLEICLETKSKLSFLKKCVKKAKLAIDFRNDLERLVSITEYCENSLFDLIRNY</sequence>
<gene>
    <name evidence="1" type="ORF">ECRASSUSDP1_LOCUS22706</name>
</gene>
<organism evidence="1 2">
    <name type="scientific">Euplotes crassus</name>
    <dbReference type="NCBI Taxonomy" id="5936"/>
    <lineage>
        <taxon>Eukaryota</taxon>
        <taxon>Sar</taxon>
        <taxon>Alveolata</taxon>
        <taxon>Ciliophora</taxon>
        <taxon>Intramacronucleata</taxon>
        <taxon>Spirotrichea</taxon>
        <taxon>Hypotrichia</taxon>
        <taxon>Euplotida</taxon>
        <taxon>Euplotidae</taxon>
        <taxon>Moneuplotes</taxon>
    </lineage>
</organism>
<dbReference type="EMBL" id="CAMPGE010023300">
    <property type="protein sequence ID" value="CAI2381255.1"/>
    <property type="molecule type" value="Genomic_DNA"/>
</dbReference>
<reference evidence="1" key="1">
    <citation type="submission" date="2023-07" db="EMBL/GenBank/DDBJ databases">
        <authorList>
            <consortium name="AG Swart"/>
            <person name="Singh M."/>
            <person name="Singh A."/>
            <person name="Seah K."/>
            <person name="Emmerich C."/>
        </authorList>
    </citation>
    <scope>NUCLEOTIDE SEQUENCE</scope>
    <source>
        <strain evidence="1">DP1</strain>
    </source>
</reference>
<evidence type="ECO:0000313" key="1">
    <source>
        <dbReference type="EMBL" id="CAI2381255.1"/>
    </source>
</evidence>
<protein>
    <submittedName>
        <fullName evidence="1">Uncharacterized protein</fullName>
    </submittedName>
</protein>